<evidence type="ECO:0000256" key="3">
    <source>
        <dbReference type="ARBA" id="ARBA00008785"/>
    </source>
</evidence>
<dbReference type="Gene3D" id="3.40.50.720">
    <property type="entry name" value="NAD(P)-binding Rossmann-like Domain"/>
    <property type="match status" value="1"/>
</dbReference>
<sequence length="425" mass="46242">MSEDNREELSPEEQFRQQALDYHAYPTAGKISVELTTPAETAGDLALAYSPGVAEPVREIAQNPENIYKYTAKGNMVAVISNGTAILGLGNLGPMASKPVMEGKALLFKRFAGLDSIDIQVKHRTIDEFVDTVANIADTFGGINLEDIKAPDCFEIEKQLIERCDVPVFHDDQHGTAIVTAAGMLNAIELQGKKLEETTIVCLGAGAAAVACMELLIKCGAMREKIYMLDRKGVIHTRRDDLNEYKQLFANNTDKRTLEDVIEGADLFLGVSGPNLLPPEALKLMADKPIVFACSNPDPEIKPELAHEVRNDLIMGTGRSDYPNQVNNVLCFPFIFRGALDVRASEINDEMKLAAVEAIRQLAKEDVPAEVLKAAGVDSLEFGPGYIIPKPMDSRLLPRVAKAVAQAAVDSGVARIEMPEGYMEG</sequence>
<evidence type="ECO:0000313" key="9">
    <source>
        <dbReference type="Proteomes" id="UP001058602"/>
    </source>
</evidence>
<dbReference type="Proteomes" id="UP001058602">
    <property type="component" value="Chromosome 1"/>
</dbReference>
<feature type="domain" description="Malic enzyme NAD-binding" evidence="6">
    <location>
        <begin position="173"/>
        <end position="409"/>
    </location>
</feature>
<comment type="similarity">
    <text evidence="3">Belongs to the malic enzymes family.</text>
</comment>
<evidence type="ECO:0000256" key="2">
    <source>
        <dbReference type="ARBA" id="ARBA00001946"/>
    </source>
</evidence>
<evidence type="ECO:0000313" key="8">
    <source>
        <dbReference type="EMBL" id="UUM30764.1"/>
    </source>
</evidence>
<reference evidence="8" key="1">
    <citation type="submission" date="2022-07" db="EMBL/GenBank/DDBJ databases">
        <title>Complete genome of Vibrio japonicus strain JCM 31412T and phylogenomic assessment of the Nereis clade of the genus Vibrio.</title>
        <authorList>
            <person name="Shlafstein M.D."/>
            <person name="Emsley S.A."/>
            <person name="Ushijima B."/>
            <person name="Videau P."/>
            <person name="Saw J.H."/>
        </authorList>
    </citation>
    <scope>NUCLEOTIDE SEQUENCE</scope>
    <source>
        <strain evidence="8">JCM 31412</strain>
    </source>
</reference>
<dbReference type="InterPro" id="IPR001891">
    <property type="entry name" value="Malic_OxRdtase"/>
</dbReference>
<evidence type="ECO:0000256" key="5">
    <source>
        <dbReference type="ARBA" id="ARBA00023002"/>
    </source>
</evidence>
<dbReference type="InterPro" id="IPR037062">
    <property type="entry name" value="Malic_N_dom_sf"/>
</dbReference>
<dbReference type="SUPFAM" id="SSF53223">
    <property type="entry name" value="Aminoacid dehydrogenase-like, N-terminal domain"/>
    <property type="match status" value="1"/>
</dbReference>
<dbReference type="PROSITE" id="PS00331">
    <property type="entry name" value="MALIC_ENZYMES"/>
    <property type="match status" value="1"/>
</dbReference>
<evidence type="ECO:0000259" key="6">
    <source>
        <dbReference type="SMART" id="SM00919"/>
    </source>
</evidence>
<keyword evidence="5" id="KW-0560">Oxidoreductase</keyword>
<keyword evidence="4" id="KW-0479">Metal-binding</keyword>
<keyword evidence="9" id="KW-1185">Reference proteome</keyword>
<comment type="cofactor">
    <cofactor evidence="1">
        <name>Mn(2+)</name>
        <dbReference type="ChEBI" id="CHEBI:29035"/>
    </cofactor>
</comment>
<evidence type="ECO:0000256" key="1">
    <source>
        <dbReference type="ARBA" id="ARBA00001936"/>
    </source>
</evidence>
<dbReference type="RefSeq" id="WP_257084500.1">
    <property type="nucleotide sequence ID" value="NZ_CP102096.1"/>
</dbReference>
<accession>A0ABY5LFH0</accession>
<feature type="domain" description="Malic enzyme N-terminal" evidence="7">
    <location>
        <begin position="28"/>
        <end position="161"/>
    </location>
</feature>
<dbReference type="CDD" id="cd05311">
    <property type="entry name" value="NAD_bind_2_malic_enz"/>
    <property type="match status" value="1"/>
</dbReference>
<dbReference type="SUPFAM" id="SSF51735">
    <property type="entry name" value="NAD(P)-binding Rossmann-fold domains"/>
    <property type="match status" value="1"/>
</dbReference>
<dbReference type="PANTHER" id="PTHR43237:SF4">
    <property type="entry name" value="NADP-DEPENDENT MALIC ENZYME"/>
    <property type="match status" value="1"/>
</dbReference>
<dbReference type="InterPro" id="IPR015884">
    <property type="entry name" value="Malic_enzyme_CS"/>
</dbReference>
<dbReference type="EMBL" id="CP102096">
    <property type="protein sequence ID" value="UUM30764.1"/>
    <property type="molecule type" value="Genomic_DNA"/>
</dbReference>
<dbReference type="Pfam" id="PF03949">
    <property type="entry name" value="Malic_M"/>
    <property type="match status" value="1"/>
</dbReference>
<dbReference type="SMART" id="SM00919">
    <property type="entry name" value="Malic_M"/>
    <property type="match status" value="1"/>
</dbReference>
<evidence type="ECO:0000256" key="4">
    <source>
        <dbReference type="ARBA" id="ARBA00022723"/>
    </source>
</evidence>
<dbReference type="InterPro" id="IPR012301">
    <property type="entry name" value="Malic_N_dom"/>
</dbReference>
<organism evidence="8 9">
    <name type="scientific">Vibrio japonicus</name>
    <dbReference type="NCBI Taxonomy" id="1824638"/>
    <lineage>
        <taxon>Bacteria</taxon>
        <taxon>Pseudomonadati</taxon>
        <taxon>Pseudomonadota</taxon>
        <taxon>Gammaproteobacteria</taxon>
        <taxon>Vibrionales</taxon>
        <taxon>Vibrionaceae</taxon>
        <taxon>Vibrio</taxon>
    </lineage>
</organism>
<dbReference type="InterPro" id="IPR046346">
    <property type="entry name" value="Aminoacid_DH-like_N_sf"/>
</dbReference>
<protein>
    <submittedName>
        <fullName evidence="8">Malate dehydrogenase</fullName>
    </submittedName>
</protein>
<gene>
    <name evidence="8" type="ORF">NP165_00915</name>
</gene>
<dbReference type="InterPro" id="IPR012302">
    <property type="entry name" value="Malic_NAD-bd"/>
</dbReference>
<dbReference type="PIRSF" id="PIRSF000106">
    <property type="entry name" value="ME"/>
    <property type="match status" value="1"/>
</dbReference>
<dbReference type="Pfam" id="PF00390">
    <property type="entry name" value="malic"/>
    <property type="match status" value="1"/>
</dbReference>
<evidence type="ECO:0000259" key="7">
    <source>
        <dbReference type="SMART" id="SM01274"/>
    </source>
</evidence>
<dbReference type="Gene3D" id="3.40.50.10380">
    <property type="entry name" value="Malic enzyme, N-terminal domain"/>
    <property type="match status" value="1"/>
</dbReference>
<name>A0ABY5LFH0_9VIBR</name>
<dbReference type="SMART" id="SM01274">
    <property type="entry name" value="malic"/>
    <property type="match status" value="1"/>
</dbReference>
<comment type="cofactor">
    <cofactor evidence="2">
        <name>Mg(2+)</name>
        <dbReference type="ChEBI" id="CHEBI:18420"/>
    </cofactor>
</comment>
<dbReference type="InterPro" id="IPR045213">
    <property type="entry name" value="Malic_NAD-bd_bact_type"/>
</dbReference>
<dbReference type="InterPro" id="IPR036291">
    <property type="entry name" value="NAD(P)-bd_dom_sf"/>
</dbReference>
<proteinExistence type="inferred from homology"/>
<dbReference type="PANTHER" id="PTHR43237">
    <property type="entry name" value="NADP-DEPENDENT MALIC ENZYME"/>
    <property type="match status" value="1"/>
</dbReference>
<dbReference type="InterPro" id="IPR051674">
    <property type="entry name" value="Malate_Decarboxylase"/>
</dbReference>